<dbReference type="Pfam" id="PF05193">
    <property type="entry name" value="Peptidase_M16_C"/>
    <property type="match status" value="1"/>
</dbReference>
<dbReference type="GO" id="GO:0046872">
    <property type="term" value="F:metal ion binding"/>
    <property type="evidence" value="ECO:0007669"/>
    <property type="project" value="InterPro"/>
</dbReference>
<dbReference type="AlphaFoldDB" id="E6Q4B9"/>
<dbReference type="PANTHER" id="PTHR11851">
    <property type="entry name" value="METALLOPROTEASE"/>
    <property type="match status" value="1"/>
</dbReference>
<sequence length="427" mass="44713">MKRLAPALLACAVLLPTFACVRANAEPGASLGHLASGASYSFAVDPASPTAAIGLWLHVPASGYSFERPGIADLAAHALADAPILEGRSLREMVESVGGTIEIEPSPNLLGISIVVPKAEAPATVRALAEAYFTGTIDAKSLDEARHETSVRAVEERFNIENELQSRLFAALFTNGPMHAPVYPNSASSLDAIHLQQVRHYAERAFRPGNASLSFAGAVDASLLTQIAAVGRSGNDAPIESPPVEGASTQSVQGSSPAIAIGFAGPPITSRDDATALDFVASALLDRELGRALPLPAGGVAVARFVTLQGTGVFTIFGVGKDPKKMESVLLNDLARLRTPLSRPRFDRLLRAFRFHLASAIDVPQGLADNLGWYAASGDAAYAPGLPGGQYARSILRLTPESVAAAVRRYLEHPTTILMTAVAEKSA</sequence>
<gene>
    <name evidence="3" type="ORF">CARN4_2273</name>
</gene>
<organism evidence="3">
    <name type="scientific">mine drainage metagenome</name>
    <dbReference type="NCBI Taxonomy" id="410659"/>
    <lineage>
        <taxon>unclassified sequences</taxon>
        <taxon>metagenomes</taxon>
        <taxon>ecological metagenomes</taxon>
    </lineage>
</organism>
<proteinExistence type="inferred from homology"/>
<dbReference type="InterPro" id="IPR007863">
    <property type="entry name" value="Peptidase_M16_C"/>
</dbReference>
<feature type="domain" description="Peptidase M16 C-terminal" evidence="2">
    <location>
        <begin position="193"/>
        <end position="351"/>
    </location>
</feature>
<evidence type="ECO:0000256" key="1">
    <source>
        <dbReference type="ARBA" id="ARBA00007261"/>
    </source>
</evidence>
<dbReference type="InterPro" id="IPR011249">
    <property type="entry name" value="Metalloenz_LuxS/M16"/>
</dbReference>
<accession>E6Q4B9</accession>
<evidence type="ECO:0000259" key="2">
    <source>
        <dbReference type="Pfam" id="PF05193"/>
    </source>
</evidence>
<protein>
    <recommendedName>
        <fullName evidence="2">Peptidase M16 C-terminal domain-containing protein</fullName>
    </recommendedName>
</protein>
<evidence type="ECO:0000313" key="3">
    <source>
        <dbReference type="EMBL" id="CBI02078.1"/>
    </source>
</evidence>
<dbReference type="InterPro" id="IPR050361">
    <property type="entry name" value="MPP/UQCRC_Complex"/>
</dbReference>
<comment type="caution">
    <text evidence="3">The sequence shown here is derived from an EMBL/GenBank/DDBJ whole genome shotgun (WGS) entry which is preliminary data.</text>
</comment>
<name>E6Q4B9_9ZZZZ</name>
<dbReference type="PANTHER" id="PTHR11851:SF49">
    <property type="entry name" value="MITOCHONDRIAL-PROCESSING PEPTIDASE SUBUNIT ALPHA"/>
    <property type="match status" value="1"/>
</dbReference>
<dbReference type="Gene3D" id="3.30.830.10">
    <property type="entry name" value="Metalloenzyme, LuxS/M16 peptidase-like"/>
    <property type="match status" value="2"/>
</dbReference>
<dbReference type="SUPFAM" id="SSF63411">
    <property type="entry name" value="LuxS/MPP-like metallohydrolase"/>
    <property type="match status" value="2"/>
</dbReference>
<dbReference type="EMBL" id="CABO01000028">
    <property type="protein sequence ID" value="CBI02078.1"/>
    <property type="molecule type" value="Genomic_DNA"/>
</dbReference>
<comment type="similarity">
    <text evidence="1">Belongs to the peptidase M16 family.</text>
</comment>
<reference evidence="3" key="1">
    <citation type="submission" date="2009-10" db="EMBL/GenBank/DDBJ databases">
        <title>Diversity of trophic interactions inside an arsenic-rich microbial ecosystem.</title>
        <authorList>
            <person name="Bertin P.N."/>
            <person name="Heinrich-Salmeron A."/>
            <person name="Pelletier E."/>
            <person name="Goulhen-Chollet F."/>
            <person name="Arsene-Ploetze F."/>
            <person name="Gallien S."/>
            <person name="Calteau A."/>
            <person name="Vallenet D."/>
            <person name="Casiot C."/>
            <person name="Chane-Woon-Ming B."/>
            <person name="Giloteaux L."/>
            <person name="Barakat M."/>
            <person name="Bonnefoy V."/>
            <person name="Bruneel O."/>
            <person name="Chandler M."/>
            <person name="Cleiss J."/>
            <person name="Duran R."/>
            <person name="Elbaz-Poulichet F."/>
            <person name="Fonknechten N."/>
            <person name="Lauga B."/>
            <person name="Mornico D."/>
            <person name="Ortet P."/>
            <person name="Schaeffer C."/>
            <person name="Siguier P."/>
            <person name="Alexander Thil Smith A."/>
            <person name="Van Dorsselaer A."/>
            <person name="Weissenbach J."/>
            <person name="Medigue C."/>
            <person name="Le Paslier D."/>
        </authorList>
    </citation>
    <scope>NUCLEOTIDE SEQUENCE</scope>
</reference>